<gene>
    <name evidence="2" type="ORF">S03H2_09844</name>
</gene>
<dbReference type="AlphaFoldDB" id="X1G1F4"/>
<protein>
    <submittedName>
        <fullName evidence="2">Uncharacterized protein</fullName>
    </submittedName>
</protein>
<organism evidence="2">
    <name type="scientific">marine sediment metagenome</name>
    <dbReference type="NCBI Taxonomy" id="412755"/>
    <lineage>
        <taxon>unclassified sequences</taxon>
        <taxon>metagenomes</taxon>
        <taxon>ecological metagenomes</taxon>
    </lineage>
</organism>
<feature type="region of interest" description="Disordered" evidence="1">
    <location>
        <begin position="65"/>
        <end position="88"/>
    </location>
</feature>
<feature type="compositionally biased region" description="Basic and acidic residues" evidence="1">
    <location>
        <begin position="72"/>
        <end position="88"/>
    </location>
</feature>
<reference evidence="2" key="1">
    <citation type="journal article" date="2014" name="Front. Microbiol.">
        <title>High frequency of phylogenetically diverse reductive dehalogenase-homologous genes in deep subseafloor sedimentary metagenomes.</title>
        <authorList>
            <person name="Kawai M."/>
            <person name="Futagami T."/>
            <person name="Toyoda A."/>
            <person name="Takaki Y."/>
            <person name="Nishi S."/>
            <person name="Hori S."/>
            <person name="Arai W."/>
            <person name="Tsubouchi T."/>
            <person name="Morono Y."/>
            <person name="Uchiyama I."/>
            <person name="Ito T."/>
            <person name="Fujiyama A."/>
            <person name="Inagaki F."/>
            <person name="Takami H."/>
        </authorList>
    </citation>
    <scope>NUCLEOTIDE SEQUENCE</scope>
    <source>
        <strain evidence="2">Expedition CK06-06</strain>
    </source>
</reference>
<sequence length="88" mass="9661">MPGYPPTNLIHNLSAQKILVDTGILPANMVNFEFIQGTDGNSTFKTFNKTIHSGIYVKFDEFTANKPAGMGDKTENTGEKHLDSKDIS</sequence>
<accession>X1G1F4</accession>
<name>X1G1F4_9ZZZZ</name>
<comment type="caution">
    <text evidence="2">The sequence shown here is derived from an EMBL/GenBank/DDBJ whole genome shotgun (WGS) entry which is preliminary data.</text>
</comment>
<evidence type="ECO:0000313" key="2">
    <source>
        <dbReference type="EMBL" id="GAH26863.1"/>
    </source>
</evidence>
<evidence type="ECO:0000256" key="1">
    <source>
        <dbReference type="SAM" id="MobiDB-lite"/>
    </source>
</evidence>
<proteinExistence type="predicted"/>
<dbReference type="EMBL" id="BARU01005110">
    <property type="protein sequence ID" value="GAH26863.1"/>
    <property type="molecule type" value="Genomic_DNA"/>
</dbReference>